<dbReference type="EMBL" id="MN739993">
    <property type="protein sequence ID" value="QHT81819.1"/>
    <property type="molecule type" value="Genomic_DNA"/>
</dbReference>
<protein>
    <submittedName>
        <fullName evidence="1">Uncharacterized protein</fullName>
    </submittedName>
</protein>
<proteinExistence type="predicted"/>
<reference evidence="1" key="1">
    <citation type="journal article" date="2020" name="Nature">
        <title>Giant virus diversity and host interactions through global metagenomics.</title>
        <authorList>
            <person name="Schulz F."/>
            <person name="Roux S."/>
            <person name="Paez-Espino D."/>
            <person name="Jungbluth S."/>
            <person name="Walsh D.A."/>
            <person name="Denef V.J."/>
            <person name="McMahon K.D."/>
            <person name="Konstantinidis K.T."/>
            <person name="Eloe-Fadrosh E.A."/>
            <person name="Kyrpides N.C."/>
            <person name="Woyke T."/>
        </authorList>
    </citation>
    <scope>NUCLEOTIDE SEQUENCE</scope>
    <source>
        <strain evidence="1">GVMAG-M-3300023184-160</strain>
    </source>
</reference>
<dbReference type="AlphaFoldDB" id="A0A6C0HMV1"/>
<evidence type="ECO:0000313" key="1">
    <source>
        <dbReference type="EMBL" id="QHT81819.1"/>
    </source>
</evidence>
<name>A0A6C0HMV1_9ZZZZ</name>
<organism evidence="1">
    <name type="scientific">viral metagenome</name>
    <dbReference type="NCBI Taxonomy" id="1070528"/>
    <lineage>
        <taxon>unclassified sequences</taxon>
        <taxon>metagenomes</taxon>
        <taxon>organismal metagenomes</taxon>
    </lineage>
</organism>
<sequence>MKLFAVHDPWFYGLEDGDVDDRAAFKYYDLFMARNSGCHEVIVWIADLDRYEKTVKHFSGSSIQFYHEFPMAHFLSSDKVSICAPVKDAGIRDQMAQHLKASQCFTQGKGYCQGTKIGTTNFPSKAYEALLESIPADHRFCTYVTNLCFPTQLLDVLDPDYKEEYLAYSVMKLISPGGIVHVPGLLYRLYCPILGGGPGTNMLKIQQYLKDYHPGLEDLTITGEGFRATNLEIIGRLGLPPSHFEGLQPELEESMTVMIYFANKYYKSGATRVYDETNRLYSLKTLPPGTADIPVTETPPLYDLVVAIAVLENMSPSYLEISNIREVLMDYIRWVE</sequence>
<accession>A0A6C0HMV1</accession>